<keyword evidence="1" id="KW-1133">Transmembrane helix</keyword>
<dbReference type="EMBL" id="CP071518">
    <property type="protein sequence ID" value="QSX78834.1"/>
    <property type="molecule type" value="Genomic_DNA"/>
</dbReference>
<dbReference type="AlphaFoldDB" id="A0A975AT81"/>
<feature type="transmembrane region" description="Helical" evidence="1">
    <location>
        <begin position="68"/>
        <end position="89"/>
    </location>
</feature>
<dbReference type="RefSeq" id="WP_200615380.1">
    <property type="nucleotide sequence ID" value="NZ_CP071518.1"/>
</dbReference>
<evidence type="ECO:0000256" key="1">
    <source>
        <dbReference type="SAM" id="Phobius"/>
    </source>
</evidence>
<gene>
    <name evidence="2" type="ORF">I8J32_002600</name>
</gene>
<keyword evidence="1" id="KW-0472">Membrane</keyword>
<feature type="transmembrane region" description="Helical" evidence="1">
    <location>
        <begin position="110"/>
        <end position="131"/>
    </location>
</feature>
<dbReference type="KEGG" id="lsf:I8J32_002600"/>
<keyword evidence="1" id="KW-0812">Transmembrane</keyword>
<feature type="transmembrane region" description="Helical" evidence="1">
    <location>
        <begin position="6"/>
        <end position="27"/>
    </location>
</feature>
<keyword evidence="3" id="KW-1185">Reference proteome</keyword>
<feature type="transmembrane region" description="Helical" evidence="1">
    <location>
        <begin position="39"/>
        <end position="62"/>
    </location>
</feature>
<sequence length="174" mass="19204">MPVLLLLPLLVLLLAALWALLLPVALVQRYRTGRARRRAVRWAMGLNGALLLVSTAVFFFSAWLAGHWVAMAVPWAACGWVAGLLVGLAGVALTRVERGPPVDYYTPNRWLVLGVTVVIAVRIGVGLFRAWQAWRVEAHASWLSQQGSLLAVGGALLGYYLAYNWGMRRRLFGR</sequence>
<name>A0A975AT81_9GAMM</name>
<feature type="transmembrane region" description="Helical" evidence="1">
    <location>
        <begin position="143"/>
        <end position="162"/>
    </location>
</feature>
<accession>A0A975AT81</accession>
<protein>
    <submittedName>
        <fullName evidence="2">DUF1453 domain-containing protein</fullName>
    </submittedName>
</protein>
<organism evidence="2 3">
    <name type="scientific">Agrilutibacter solisilvae</name>
    <dbReference type="NCBI Taxonomy" id="2763317"/>
    <lineage>
        <taxon>Bacteria</taxon>
        <taxon>Pseudomonadati</taxon>
        <taxon>Pseudomonadota</taxon>
        <taxon>Gammaproteobacteria</taxon>
        <taxon>Lysobacterales</taxon>
        <taxon>Lysobacteraceae</taxon>
        <taxon>Agrilutibacter</taxon>
    </lineage>
</organism>
<evidence type="ECO:0000313" key="2">
    <source>
        <dbReference type="EMBL" id="QSX78834.1"/>
    </source>
</evidence>
<proteinExistence type="predicted"/>
<evidence type="ECO:0000313" key="3">
    <source>
        <dbReference type="Proteomes" id="UP000639274"/>
    </source>
</evidence>
<dbReference type="Proteomes" id="UP000639274">
    <property type="component" value="Chromosome"/>
</dbReference>
<reference evidence="2 3" key="1">
    <citation type="submission" date="2021-03" db="EMBL/GenBank/DDBJ databases">
        <title>Lysobacter sp. nov. isolated from soil of gangwondo yeongwol, south Korea.</title>
        <authorList>
            <person name="Kim K.R."/>
            <person name="Kim K.H."/>
            <person name="Jeon C.O."/>
        </authorList>
    </citation>
    <scope>NUCLEOTIDE SEQUENCE [LARGE SCALE GENOMIC DNA]</scope>
    <source>
        <strain evidence="2 3">R19</strain>
    </source>
</reference>